<feature type="transmembrane region" description="Helical" evidence="6">
    <location>
        <begin position="74"/>
        <end position="93"/>
    </location>
</feature>
<feature type="domain" description="ABC transmembrane type-2" evidence="7">
    <location>
        <begin position="42"/>
        <end position="273"/>
    </location>
</feature>
<dbReference type="PIRSF" id="PIRSF006648">
    <property type="entry name" value="DrrB"/>
    <property type="match status" value="1"/>
</dbReference>
<reference evidence="8 9" key="1">
    <citation type="journal article" date="2014" name="Int. J. Syst. Evol. Microbiol.">
        <title>Description of Galbitalea soli gen. nov., sp. nov., and Frondihabitans sucicola sp. nov.</title>
        <authorList>
            <person name="Kim S.J."/>
            <person name="Lim J.M."/>
            <person name="Ahn J.H."/>
            <person name="Weon H.Y."/>
            <person name="Hamada M."/>
            <person name="Suzuki K."/>
            <person name="Ahn T.Y."/>
            <person name="Kwon S.W."/>
        </authorList>
    </citation>
    <scope>NUCLEOTIDE SEQUENCE [LARGE SCALE GENOMIC DNA]</scope>
    <source>
        <strain evidence="8 9">NBRC 108727</strain>
    </source>
</reference>
<dbReference type="GO" id="GO:0046677">
    <property type="term" value="P:response to antibiotic"/>
    <property type="evidence" value="ECO:0007669"/>
    <property type="project" value="UniProtKB-KW"/>
</dbReference>
<dbReference type="Pfam" id="PF01061">
    <property type="entry name" value="ABC2_membrane"/>
    <property type="match status" value="1"/>
</dbReference>
<dbReference type="InterPro" id="IPR047817">
    <property type="entry name" value="ABC2_TM_bact-type"/>
</dbReference>
<evidence type="ECO:0000313" key="9">
    <source>
        <dbReference type="Proteomes" id="UP000479756"/>
    </source>
</evidence>
<evidence type="ECO:0000256" key="4">
    <source>
        <dbReference type="ARBA" id="ARBA00023136"/>
    </source>
</evidence>
<dbReference type="PRINTS" id="PR00164">
    <property type="entry name" value="ABC2TRNSPORT"/>
</dbReference>
<feature type="transmembrane region" description="Helical" evidence="6">
    <location>
        <begin position="132"/>
        <end position="152"/>
    </location>
</feature>
<keyword evidence="9" id="KW-1185">Reference proteome</keyword>
<feature type="transmembrane region" description="Helical" evidence="6">
    <location>
        <begin position="202"/>
        <end position="225"/>
    </location>
</feature>
<name>A0A7C9TR72_9MICO</name>
<comment type="subcellular location">
    <subcellularLocation>
        <location evidence="6">Cell membrane</location>
        <topology evidence="6">Multi-pass membrane protein</topology>
    </subcellularLocation>
    <subcellularLocation>
        <location evidence="1">Membrane</location>
        <topology evidence="1">Multi-pass membrane protein</topology>
    </subcellularLocation>
</comment>
<keyword evidence="3 6" id="KW-1133">Transmembrane helix</keyword>
<dbReference type="PROSITE" id="PS51012">
    <property type="entry name" value="ABC_TM2"/>
    <property type="match status" value="1"/>
</dbReference>
<dbReference type="InterPro" id="IPR013525">
    <property type="entry name" value="ABC2_TM"/>
</dbReference>
<evidence type="ECO:0000256" key="6">
    <source>
        <dbReference type="RuleBase" id="RU361157"/>
    </source>
</evidence>
<comment type="caution">
    <text evidence="8">The sequence shown here is derived from an EMBL/GenBank/DDBJ whole genome shotgun (WGS) entry which is preliminary data.</text>
</comment>
<dbReference type="PANTHER" id="PTHR43229">
    <property type="entry name" value="NODULATION PROTEIN J"/>
    <property type="match status" value="1"/>
</dbReference>
<evidence type="ECO:0000256" key="1">
    <source>
        <dbReference type="ARBA" id="ARBA00004141"/>
    </source>
</evidence>
<proteinExistence type="inferred from homology"/>
<dbReference type="AlphaFoldDB" id="A0A7C9TR72"/>
<evidence type="ECO:0000313" key="8">
    <source>
        <dbReference type="EMBL" id="NEM91280.1"/>
    </source>
</evidence>
<evidence type="ECO:0000256" key="2">
    <source>
        <dbReference type="ARBA" id="ARBA00022692"/>
    </source>
</evidence>
<evidence type="ECO:0000256" key="5">
    <source>
        <dbReference type="ARBA" id="ARBA00023251"/>
    </source>
</evidence>
<keyword evidence="5" id="KW-0046">Antibiotic resistance</keyword>
<dbReference type="GO" id="GO:0043190">
    <property type="term" value="C:ATP-binding cassette (ABC) transporter complex"/>
    <property type="evidence" value="ECO:0007669"/>
    <property type="project" value="InterPro"/>
</dbReference>
<accession>A0A7C9TR72</accession>
<protein>
    <recommendedName>
        <fullName evidence="6">Transport permease protein</fullName>
    </recommendedName>
</protein>
<keyword evidence="2 6" id="KW-0812">Transmembrane</keyword>
<comment type="similarity">
    <text evidence="6">Belongs to the ABC-2 integral membrane protein family.</text>
</comment>
<dbReference type="EMBL" id="JAAGWZ010000002">
    <property type="protein sequence ID" value="NEM91280.1"/>
    <property type="molecule type" value="Genomic_DNA"/>
</dbReference>
<evidence type="ECO:0000259" key="7">
    <source>
        <dbReference type="PROSITE" id="PS51012"/>
    </source>
</evidence>
<feature type="transmembrane region" description="Helical" evidence="6">
    <location>
        <begin position="38"/>
        <end position="62"/>
    </location>
</feature>
<dbReference type="Proteomes" id="UP000479756">
    <property type="component" value="Unassembled WGS sequence"/>
</dbReference>
<dbReference type="RefSeq" id="WP_163472954.1">
    <property type="nucleotide sequence ID" value="NZ_JAAGWZ010000002.1"/>
</dbReference>
<keyword evidence="6" id="KW-1003">Cell membrane</keyword>
<keyword evidence="4 6" id="KW-0472">Membrane</keyword>
<feature type="transmembrane region" description="Helical" evidence="6">
    <location>
        <begin position="158"/>
        <end position="181"/>
    </location>
</feature>
<dbReference type="PANTHER" id="PTHR43229:SF2">
    <property type="entry name" value="NODULATION PROTEIN J"/>
    <property type="match status" value="1"/>
</dbReference>
<dbReference type="GO" id="GO:0140359">
    <property type="term" value="F:ABC-type transporter activity"/>
    <property type="evidence" value="ECO:0007669"/>
    <property type="project" value="InterPro"/>
</dbReference>
<feature type="transmembrane region" description="Helical" evidence="6">
    <location>
        <begin position="245"/>
        <end position="266"/>
    </location>
</feature>
<dbReference type="InterPro" id="IPR051784">
    <property type="entry name" value="Nod_factor_ABC_transporter"/>
</dbReference>
<keyword evidence="6" id="KW-0813">Transport</keyword>
<evidence type="ECO:0000256" key="3">
    <source>
        <dbReference type="ARBA" id="ARBA00022989"/>
    </source>
</evidence>
<gene>
    <name evidence="8" type="ORF">G3T37_07900</name>
</gene>
<organism evidence="8 9">
    <name type="scientific">Galbitalea soli</name>
    <dbReference type="NCBI Taxonomy" id="1268042"/>
    <lineage>
        <taxon>Bacteria</taxon>
        <taxon>Bacillati</taxon>
        <taxon>Actinomycetota</taxon>
        <taxon>Actinomycetes</taxon>
        <taxon>Micrococcales</taxon>
        <taxon>Microbacteriaceae</taxon>
        <taxon>Galbitalea</taxon>
    </lineage>
</organism>
<dbReference type="InterPro" id="IPR000412">
    <property type="entry name" value="ABC_2_transport"/>
</dbReference>
<sequence length="276" mass="29899">MTAVSALPTRQALIAAGERPRRFGSWYVAEHRIRSMRAYATTLIVTSFANPAVYLFALGIGLGSLVNRSSGGGLGYLAFVAPALIASAAVTVAGEEFTYPMMMGFKWNPIFFAMNAAPISAYQIVNGMVIAALARILPTAAVYFVIMVLFGAAPSGVAVVQVLTAALTGLAVGLVIMPYTASIEEDKGQMAMIQRFGILPMFLFSGTFFPLTQLPVGLQWIGWISPLWHGTQLGRVFNYGMVEPAWLTVIHLVYLLALCAVGWRLARRVFARRLNK</sequence>